<accession>A0A933IAA0</accession>
<dbReference type="CDD" id="cd02511">
    <property type="entry name" value="Beta4Glucosyltransferase"/>
    <property type="match status" value="1"/>
</dbReference>
<dbReference type="InterPro" id="IPR001173">
    <property type="entry name" value="Glyco_trans_2-like"/>
</dbReference>
<name>A0A933IAA0_UNCT6</name>
<dbReference type="Proteomes" id="UP000736328">
    <property type="component" value="Unassembled WGS sequence"/>
</dbReference>
<dbReference type="SUPFAM" id="SSF53448">
    <property type="entry name" value="Nucleotide-diphospho-sugar transferases"/>
    <property type="match status" value="1"/>
</dbReference>
<evidence type="ECO:0000259" key="1">
    <source>
        <dbReference type="Pfam" id="PF00535"/>
    </source>
</evidence>
<dbReference type="InterPro" id="IPR029044">
    <property type="entry name" value="Nucleotide-diphossugar_trans"/>
</dbReference>
<dbReference type="Gene3D" id="3.90.550.10">
    <property type="entry name" value="Spore Coat Polysaccharide Biosynthesis Protein SpsA, Chain A"/>
    <property type="match status" value="1"/>
</dbReference>
<reference evidence="2" key="1">
    <citation type="submission" date="2020-07" db="EMBL/GenBank/DDBJ databases">
        <title>Huge and variable diversity of episymbiotic CPR bacteria and DPANN archaea in groundwater ecosystems.</title>
        <authorList>
            <person name="He C.Y."/>
            <person name="Keren R."/>
            <person name="Whittaker M."/>
            <person name="Farag I.F."/>
            <person name="Doudna J."/>
            <person name="Cate J.H.D."/>
            <person name="Banfield J.F."/>
        </authorList>
    </citation>
    <scope>NUCLEOTIDE SEQUENCE</scope>
    <source>
        <strain evidence="2">NC_groundwater_1520_Pr4_B-0.1um_53_5</strain>
    </source>
</reference>
<dbReference type="PANTHER" id="PTHR43630">
    <property type="entry name" value="POLY-BETA-1,6-N-ACETYL-D-GLUCOSAMINE SYNTHASE"/>
    <property type="match status" value="1"/>
</dbReference>
<sequence>MTNQTVNNDPAPVSILVITRNEERNISSCLESLGWATELVVLDSFSTDATVSLAEKYGARVFQRQFDNFASHKNWAIDHIDFKNRWLLIVDADERVSLKLAREIESLLAAPSEHNGYYIARQNIFAGKWIRFGGWYPDWQLRLIKIGKARYENRIVHEHMMLEGSAGFLKNPLVHYDYKGIERYFNRHNTYSSMEAVEIYRSLNGLNNKGIIPEGFLSKGPARRRFLKNFAYRHLFARPLFKFIWMYFLKFGFLDGRIGFRFSMLHAFYDYQISLKLNELKDKNSPLYEKYKEYIEK</sequence>
<gene>
    <name evidence="2" type="ORF">HY768_03265</name>
</gene>
<proteinExistence type="predicted"/>
<organism evidence="2 3">
    <name type="scientific">candidate division TA06 bacterium</name>
    <dbReference type="NCBI Taxonomy" id="2250710"/>
    <lineage>
        <taxon>Bacteria</taxon>
        <taxon>Bacteria division TA06</taxon>
    </lineage>
</organism>
<dbReference type="PANTHER" id="PTHR43630:SF2">
    <property type="entry name" value="GLYCOSYLTRANSFERASE"/>
    <property type="match status" value="1"/>
</dbReference>
<dbReference type="EMBL" id="JACQXR010000039">
    <property type="protein sequence ID" value="MBI4726238.1"/>
    <property type="molecule type" value="Genomic_DNA"/>
</dbReference>
<dbReference type="Pfam" id="PF00535">
    <property type="entry name" value="Glycos_transf_2"/>
    <property type="match status" value="1"/>
</dbReference>
<evidence type="ECO:0000313" key="3">
    <source>
        <dbReference type="Proteomes" id="UP000736328"/>
    </source>
</evidence>
<protein>
    <submittedName>
        <fullName evidence="2">Glycosyltransferase family 2 protein</fullName>
    </submittedName>
</protein>
<evidence type="ECO:0000313" key="2">
    <source>
        <dbReference type="EMBL" id="MBI4726238.1"/>
    </source>
</evidence>
<comment type="caution">
    <text evidence="2">The sequence shown here is derived from an EMBL/GenBank/DDBJ whole genome shotgun (WGS) entry which is preliminary data.</text>
</comment>
<dbReference type="AlphaFoldDB" id="A0A933IAA0"/>
<feature type="domain" description="Glycosyltransferase 2-like" evidence="1">
    <location>
        <begin position="14"/>
        <end position="100"/>
    </location>
</feature>